<comment type="similarity">
    <text evidence="2">Belongs to the BMP lipoprotein family.</text>
</comment>
<protein>
    <recommendedName>
        <fullName evidence="8">ABC transporter substrate-binding protein PnrA-like domain-containing protein</fullName>
    </recommendedName>
</protein>
<comment type="subcellular location">
    <subcellularLocation>
        <location evidence="1">Cell membrane</location>
        <topology evidence="1">Lipid-anchor</topology>
    </subcellularLocation>
</comment>
<evidence type="ECO:0000256" key="2">
    <source>
        <dbReference type="ARBA" id="ARBA00008610"/>
    </source>
</evidence>
<dbReference type="OrthoDB" id="9784230at2"/>
<dbReference type="EMBL" id="CP023434">
    <property type="protein sequence ID" value="AXY24619.1"/>
    <property type="molecule type" value="Genomic_DNA"/>
</dbReference>
<dbReference type="InterPro" id="IPR028082">
    <property type="entry name" value="Peripla_BP_I"/>
</dbReference>
<evidence type="ECO:0000256" key="3">
    <source>
        <dbReference type="ARBA" id="ARBA00022475"/>
    </source>
</evidence>
<evidence type="ECO:0000256" key="5">
    <source>
        <dbReference type="ARBA" id="ARBA00023136"/>
    </source>
</evidence>
<dbReference type="AlphaFoldDB" id="A0A347WHR2"/>
<evidence type="ECO:0000256" key="6">
    <source>
        <dbReference type="ARBA" id="ARBA00023288"/>
    </source>
</evidence>
<dbReference type="InterPro" id="IPR003760">
    <property type="entry name" value="PnrA-like"/>
</dbReference>
<name>A0A347WHR2_9LACT</name>
<dbReference type="Proteomes" id="UP000263232">
    <property type="component" value="Chromosome"/>
</dbReference>
<accession>A0A347WHR2</accession>
<dbReference type="PANTHER" id="PTHR34296">
    <property type="entry name" value="TRANSCRIPTIONAL ACTIVATOR PROTEIN MED"/>
    <property type="match status" value="1"/>
</dbReference>
<dbReference type="RefSeq" id="WP_118989543.1">
    <property type="nucleotide sequence ID" value="NZ_CP023434.1"/>
</dbReference>
<dbReference type="GO" id="GO:0005886">
    <property type="term" value="C:plasma membrane"/>
    <property type="evidence" value="ECO:0007669"/>
    <property type="project" value="UniProtKB-SubCell"/>
</dbReference>
<reference evidence="9 10" key="1">
    <citation type="submission" date="2017-09" db="EMBL/GenBank/DDBJ databases">
        <title>Complete genome sequence of Oxytococcus suis strain ZY16052.</title>
        <authorList>
            <person name="Li F."/>
        </authorList>
    </citation>
    <scope>NUCLEOTIDE SEQUENCE [LARGE SCALE GENOMIC DNA]</scope>
    <source>
        <strain evidence="9 10">ZY16052</strain>
    </source>
</reference>
<evidence type="ECO:0000256" key="1">
    <source>
        <dbReference type="ARBA" id="ARBA00004193"/>
    </source>
</evidence>
<dbReference type="SUPFAM" id="SSF53822">
    <property type="entry name" value="Periplasmic binding protein-like I"/>
    <property type="match status" value="1"/>
</dbReference>
<evidence type="ECO:0000259" key="8">
    <source>
        <dbReference type="Pfam" id="PF02608"/>
    </source>
</evidence>
<evidence type="ECO:0000313" key="10">
    <source>
        <dbReference type="Proteomes" id="UP000263232"/>
    </source>
</evidence>
<feature type="signal peptide" evidence="7">
    <location>
        <begin position="1"/>
        <end position="20"/>
    </location>
</feature>
<evidence type="ECO:0000256" key="7">
    <source>
        <dbReference type="SAM" id="SignalP"/>
    </source>
</evidence>
<sequence length="339" mass="37425">MKKTLLAAGALVLLAPFATAAAEEDFSLVLIAEPQGVNKYVDVALEGLEGVRLEHGLTEEQVTYVETINQGAAMGNVQEAIGQYEYISLIGNISEHVVETFAQEFPEQKFLLIDGHVEADNVISVDFKDYEAAFLAGLAAGNETEVDKIGFVASWDEEVAAEFETAFRTGVQIANEDAEIIVHSVENVDDIEGARQATHEMFEQGVDVIYTAASRPNKGVFEAGQEIKREDPNHLFWIIGSDVDQIDEGIYVKENGDEGNFALTSTIKRYNRTIERFVGRLAAGEEIEAGIHELGIYEEQVDILKGQLEDDTYDLVDEYRSQILDGELEVQDLIDEANL</sequence>
<keyword evidence="3" id="KW-1003">Cell membrane</keyword>
<dbReference type="Pfam" id="PF02608">
    <property type="entry name" value="Bmp"/>
    <property type="match status" value="1"/>
</dbReference>
<dbReference type="InterPro" id="IPR050957">
    <property type="entry name" value="BMP_lipoprotein"/>
</dbReference>
<keyword evidence="6" id="KW-0449">Lipoprotein</keyword>
<keyword evidence="10" id="KW-1185">Reference proteome</keyword>
<evidence type="ECO:0000313" key="9">
    <source>
        <dbReference type="EMBL" id="AXY24619.1"/>
    </source>
</evidence>
<dbReference type="Gene3D" id="3.40.50.2300">
    <property type="match status" value="2"/>
</dbReference>
<organism evidence="9 10">
    <name type="scientific">Suicoccus acidiformans</name>
    <dbReference type="NCBI Taxonomy" id="2036206"/>
    <lineage>
        <taxon>Bacteria</taxon>
        <taxon>Bacillati</taxon>
        <taxon>Bacillota</taxon>
        <taxon>Bacilli</taxon>
        <taxon>Lactobacillales</taxon>
        <taxon>Aerococcaceae</taxon>
        <taxon>Suicoccus</taxon>
    </lineage>
</organism>
<keyword evidence="5" id="KW-0472">Membrane</keyword>
<keyword evidence="4 7" id="KW-0732">Signal</keyword>
<dbReference type="PANTHER" id="PTHR34296:SF2">
    <property type="entry name" value="ABC TRANSPORTER GUANOSINE-BINDING PROTEIN NUPN"/>
    <property type="match status" value="1"/>
</dbReference>
<gene>
    <name evidence="9" type="ORF">CL176_00445</name>
</gene>
<proteinExistence type="inferred from homology"/>
<feature type="domain" description="ABC transporter substrate-binding protein PnrA-like" evidence="8">
    <location>
        <begin position="82"/>
        <end position="332"/>
    </location>
</feature>
<feature type="chain" id="PRO_5017079202" description="ABC transporter substrate-binding protein PnrA-like domain-containing protein" evidence="7">
    <location>
        <begin position="21"/>
        <end position="339"/>
    </location>
</feature>
<dbReference type="KEGG" id="abae:CL176_00445"/>
<evidence type="ECO:0000256" key="4">
    <source>
        <dbReference type="ARBA" id="ARBA00022729"/>
    </source>
</evidence>